<comment type="caution">
    <text evidence="2">The sequence shown here is derived from an EMBL/GenBank/DDBJ whole genome shotgun (WGS) entry which is preliminary data.</text>
</comment>
<sequence>MVKTVGDVVTNLMSKVFETYGVNCPVCGKPLLRPQILNKRTGQKMAGACPSCGYMEDINHREIPDNKALTASAHKNEALGYINTYSIFSSFDVFNRRFSNYTVSSDASKQVLERSRTIANRIINGETIHTLMIGATGRGKTHLAVGMMYWILERSGYKLLKTVMKNGKPVETFFSWKIIFIDWRELIERKKQSFNDDQMAKQINKTMAEIKNADVVILDDFGSERGTEYSLDLADAFWRDRENKTVIVTTNLIGSDLTARYGDRTLSRMKNHGVNNGITFANIPDHRGLVE</sequence>
<accession>A0A2S3U6Z6</accession>
<dbReference type="Proteomes" id="UP000236990">
    <property type="component" value="Unassembled WGS sequence"/>
</dbReference>
<reference evidence="2 3" key="1">
    <citation type="submission" date="2017-06" db="EMBL/GenBank/DDBJ databases">
        <title>Genome sequence of Lactobacillus plantarum subsp. plantarum strain SRCM101258.</title>
        <authorList>
            <person name="Cho S.H."/>
        </authorList>
    </citation>
    <scope>NUCLEOTIDE SEQUENCE [LARGE SCALE GENOMIC DNA]</scope>
    <source>
        <strain evidence="2 3">SRCM101258</strain>
    </source>
</reference>
<protein>
    <recommendedName>
        <fullName evidence="1">AAA+ ATPase domain-containing protein</fullName>
    </recommendedName>
</protein>
<evidence type="ECO:0000313" key="2">
    <source>
        <dbReference type="EMBL" id="POD85211.1"/>
    </source>
</evidence>
<dbReference type="SMART" id="SM00382">
    <property type="entry name" value="AAA"/>
    <property type="match status" value="1"/>
</dbReference>
<dbReference type="SUPFAM" id="SSF52540">
    <property type="entry name" value="P-loop containing nucleoside triphosphate hydrolases"/>
    <property type="match status" value="1"/>
</dbReference>
<organism evidence="2 3">
    <name type="scientific">Lactiplantibacillus plantarum subsp. plantarum</name>
    <dbReference type="NCBI Taxonomy" id="337330"/>
    <lineage>
        <taxon>Bacteria</taxon>
        <taxon>Bacillati</taxon>
        <taxon>Bacillota</taxon>
        <taxon>Bacilli</taxon>
        <taxon>Lactobacillales</taxon>
        <taxon>Lactobacillaceae</taxon>
        <taxon>Lactiplantibacillus</taxon>
    </lineage>
</organism>
<dbReference type="InterPro" id="IPR027417">
    <property type="entry name" value="P-loop_NTPase"/>
</dbReference>
<dbReference type="InterPro" id="IPR003593">
    <property type="entry name" value="AAA+_ATPase"/>
</dbReference>
<dbReference type="Gene3D" id="3.40.50.300">
    <property type="entry name" value="P-loop containing nucleotide triphosphate hydrolases"/>
    <property type="match status" value="1"/>
</dbReference>
<proteinExistence type="predicted"/>
<dbReference type="EMBL" id="NKCZ01000096">
    <property type="protein sequence ID" value="POD85211.1"/>
    <property type="molecule type" value="Genomic_DNA"/>
</dbReference>
<dbReference type="AlphaFoldDB" id="A0A2S3U6Z6"/>
<evidence type="ECO:0000313" key="3">
    <source>
        <dbReference type="Proteomes" id="UP000236990"/>
    </source>
</evidence>
<gene>
    <name evidence="2" type="ORF">S101258_01419</name>
</gene>
<evidence type="ECO:0000259" key="1">
    <source>
        <dbReference type="SMART" id="SM00382"/>
    </source>
</evidence>
<feature type="domain" description="AAA+ ATPase" evidence="1">
    <location>
        <begin position="126"/>
        <end position="276"/>
    </location>
</feature>
<name>A0A2S3U6Z6_LACPN</name>